<proteinExistence type="predicted"/>
<feature type="domain" description="PAS fold-4" evidence="1">
    <location>
        <begin position="128"/>
        <end position="234"/>
    </location>
</feature>
<dbReference type="OrthoDB" id="7865850at2"/>
<dbReference type="Gene3D" id="3.30.450.20">
    <property type="entry name" value="PAS domain"/>
    <property type="match status" value="1"/>
</dbReference>
<dbReference type="AlphaFoldDB" id="A0A081CVT9"/>
<dbReference type="EMBL" id="BBJU01000014">
    <property type="protein sequence ID" value="GAK70785.1"/>
    <property type="molecule type" value="Genomic_DNA"/>
</dbReference>
<dbReference type="Proteomes" id="UP000028701">
    <property type="component" value="Unassembled WGS sequence"/>
</dbReference>
<reference evidence="2 3" key="1">
    <citation type="submission" date="2014-08" db="EMBL/GenBank/DDBJ databases">
        <title>Whole genome shotgun sequence of Rhizobium rubi NBRC 13261.</title>
        <authorList>
            <person name="Katano-Makiyama Y."/>
            <person name="Hosoyama A."/>
            <person name="Hashimoto M."/>
            <person name="Hosoyama Y."/>
            <person name="Noguchi M."/>
            <person name="Tsuchikane K."/>
            <person name="Uohara A."/>
            <person name="Ohji S."/>
            <person name="Ichikawa N."/>
            <person name="Kimura A."/>
            <person name="Yamazoe A."/>
            <person name="Fujita N."/>
        </authorList>
    </citation>
    <scope>NUCLEOTIDE SEQUENCE [LARGE SCALE GENOMIC DNA]</scope>
    <source>
        <strain evidence="2 3">NBRC 13261</strain>
    </source>
</reference>
<dbReference type="RefSeq" id="WP_045230371.1">
    <property type="nucleotide sequence ID" value="NZ_BBJU01000014.1"/>
</dbReference>
<name>A0A081CVT9_9HYPH</name>
<dbReference type="eggNOG" id="COG3829">
    <property type="taxonomic scope" value="Bacteria"/>
</dbReference>
<dbReference type="Pfam" id="PF08448">
    <property type="entry name" value="PAS_4"/>
    <property type="match status" value="1"/>
</dbReference>
<accession>A0A081CVT9</accession>
<dbReference type="SUPFAM" id="SSF55785">
    <property type="entry name" value="PYP-like sensor domain (PAS domain)"/>
    <property type="match status" value="1"/>
</dbReference>
<evidence type="ECO:0000313" key="2">
    <source>
        <dbReference type="EMBL" id="GAK70785.1"/>
    </source>
</evidence>
<comment type="caution">
    <text evidence="2">The sequence shown here is derived from an EMBL/GenBank/DDBJ whole genome shotgun (WGS) entry which is preliminary data.</text>
</comment>
<evidence type="ECO:0000313" key="3">
    <source>
        <dbReference type="Proteomes" id="UP000028701"/>
    </source>
</evidence>
<dbReference type="InterPro" id="IPR013656">
    <property type="entry name" value="PAS_4"/>
</dbReference>
<evidence type="ECO:0000259" key="1">
    <source>
        <dbReference type="Pfam" id="PF08448"/>
    </source>
</evidence>
<sequence>MEAQLQEFFAAFSLKCMQLKHAVACGHDDLVRVLDKELEPIIADILEFRAQTREDAHMQLQFLNGLIRDEAEDRSMVTRRSAAMSMLIDRYFRRIPEERDSFAQTGPGEKPFVFEAPEQPLFNEAILDCLPDRVAVITRDYRYLYANQANARFLKRTPLSMIGCHVSEFIGEDSFNKMAKTAFDRCFKGATVDYIHHGHRSFDNFSTRCRMTPLRGVNNEVFGAVVVLQDIKAEAALECN</sequence>
<dbReference type="CDD" id="cd00130">
    <property type="entry name" value="PAS"/>
    <property type="match status" value="1"/>
</dbReference>
<dbReference type="InterPro" id="IPR000014">
    <property type="entry name" value="PAS"/>
</dbReference>
<organism evidence="2 3">
    <name type="scientific">Agrobacterium rubi TR3 = NBRC 13261</name>
    <dbReference type="NCBI Taxonomy" id="1368415"/>
    <lineage>
        <taxon>Bacteria</taxon>
        <taxon>Pseudomonadati</taxon>
        <taxon>Pseudomonadota</taxon>
        <taxon>Alphaproteobacteria</taxon>
        <taxon>Hyphomicrobiales</taxon>
        <taxon>Rhizobiaceae</taxon>
        <taxon>Rhizobium/Agrobacterium group</taxon>
        <taxon>Agrobacterium</taxon>
    </lineage>
</organism>
<gene>
    <name evidence="2" type="ORF">RRU01S_14_00060</name>
</gene>
<protein>
    <recommendedName>
        <fullName evidence="1">PAS fold-4 domain-containing protein</fullName>
    </recommendedName>
</protein>
<dbReference type="InterPro" id="IPR035965">
    <property type="entry name" value="PAS-like_dom_sf"/>
</dbReference>